<evidence type="ECO:0000256" key="1">
    <source>
        <dbReference type="ARBA" id="ARBA00007116"/>
    </source>
</evidence>
<keyword evidence="2 4" id="KW-0689">Ribosomal protein</keyword>
<dbReference type="GO" id="GO:0003735">
    <property type="term" value="F:structural constituent of ribosome"/>
    <property type="evidence" value="ECO:0007669"/>
    <property type="project" value="InterPro"/>
</dbReference>
<comment type="similarity">
    <text evidence="1">Belongs to the universal ribosomal protein uL18 family.</text>
</comment>
<evidence type="ECO:0000313" key="4">
    <source>
        <dbReference type="EMBL" id="JAV12144.1"/>
    </source>
</evidence>
<protein>
    <submittedName>
        <fullName evidence="4">Putative mitochondrial/ ribosomal protein l18</fullName>
    </submittedName>
</protein>
<sequence length="147" mass="16683">MNILPILRRSSRFFSDYVTNRNPVNAELIGTAEKPDGYYLETKKELFHNTLHLEQTNKTVTATIVNPHRKLTVLRVSTSEWALKKNLYRMNDTAAFTLLARVLAQRCHFAGITQVATSGSIKFGSEFPKHTVFIDTLKENGLSLIET</sequence>
<dbReference type="PANTHER" id="PTHR12899">
    <property type="entry name" value="39S RIBOSOMAL PROTEIN L18, MITOCHONDRIAL"/>
    <property type="match status" value="1"/>
</dbReference>
<keyword evidence="3" id="KW-0687">Ribonucleoprotein</keyword>
<reference evidence="4" key="1">
    <citation type="submission" date="2016-12" db="EMBL/GenBank/DDBJ databases">
        <title>An insight into the sialome and mialome of the sand fly, Nyssomyia neivai.</title>
        <authorList>
            <person name="Sebastian V."/>
            <person name="Goulart T.M."/>
            <person name="Oliveira W."/>
            <person name="Calvo E."/>
            <person name="Oliveira L.F."/>
            <person name="Pinto M.C."/>
            <person name="Rosselino A.M."/>
            <person name="Ribeiro J.M."/>
        </authorList>
    </citation>
    <scope>NUCLEOTIDE SEQUENCE</scope>
</reference>
<dbReference type="AlphaFoldDB" id="A0A1L8E0E5"/>
<evidence type="ECO:0000256" key="3">
    <source>
        <dbReference type="ARBA" id="ARBA00023274"/>
    </source>
</evidence>
<dbReference type="Gene3D" id="3.30.420.80">
    <property type="entry name" value="Ribosomal protein S11"/>
    <property type="match status" value="1"/>
</dbReference>
<dbReference type="InterPro" id="IPR036967">
    <property type="entry name" value="Ribosomal_uS11_sf"/>
</dbReference>
<dbReference type="EMBL" id="GFDF01001940">
    <property type="protein sequence ID" value="JAV12144.1"/>
    <property type="molecule type" value="Transcribed_RNA"/>
</dbReference>
<evidence type="ECO:0000256" key="2">
    <source>
        <dbReference type="ARBA" id="ARBA00022980"/>
    </source>
</evidence>
<accession>A0A1L8E0E5</accession>
<dbReference type="InterPro" id="IPR005484">
    <property type="entry name" value="Ribosomal_uL18_bac/plant/anim"/>
</dbReference>
<dbReference type="PANTHER" id="PTHR12899:SF3">
    <property type="entry name" value="LARGE RIBOSOMAL SUBUNIT PROTEIN UL18M"/>
    <property type="match status" value="1"/>
</dbReference>
<organism evidence="4">
    <name type="scientific">Nyssomyia neivai</name>
    <dbReference type="NCBI Taxonomy" id="330878"/>
    <lineage>
        <taxon>Eukaryota</taxon>
        <taxon>Metazoa</taxon>
        <taxon>Ecdysozoa</taxon>
        <taxon>Arthropoda</taxon>
        <taxon>Hexapoda</taxon>
        <taxon>Insecta</taxon>
        <taxon>Pterygota</taxon>
        <taxon>Neoptera</taxon>
        <taxon>Endopterygota</taxon>
        <taxon>Diptera</taxon>
        <taxon>Nematocera</taxon>
        <taxon>Psychodoidea</taxon>
        <taxon>Psychodidae</taxon>
        <taxon>Nyssomyia</taxon>
    </lineage>
</organism>
<dbReference type="SUPFAM" id="SSF53137">
    <property type="entry name" value="Translational machinery components"/>
    <property type="match status" value="1"/>
</dbReference>
<name>A0A1L8E0E5_9DIPT</name>
<dbReference type="GO" id="GO:0005739">
    <property type="term" value="C:mitochondrion"/>
    <property type="evidence" value="ECO:0007669"/>
    <property type="project" value="TreeGrafter"/>
</dbReference>
<dbReference type="GO" id="GO:0005840">
    <property type="term" value="C:ribosome"/>
    <property type="evidence" value="ECO:0007669"/>
    <property type="project" value="UniProtKB-KW"/>
</dbReference>
<dbReference type="GO" id="GO:0008097">
    <property type="term" value="F:5S rRNA binding"/>
    <property type="evidence" value="ECO:0007669"/>
    <property type="project" value="TreeGrafter"/>
</dbReference>
<dbReference type="GO" id="GO:1990904">
    <property type="term" value="C:ribonucleoprotein complex"/>
    <property type="evidence" value="ECO:0007669"/>
    <property type="project" value="UniProtKB-KW"/>
</dbReference>
<proteinExistence type="inferred from homology"/>
<dbReference type="GO" id="GO:0006412">
    <property type="term" value="P:translation"/>
    <property type="evidence" value="ECO:0007669"/>
    <property type="project" value="InterPro"/>
</dbReference>